<dbReference type="AlphaFoldDB" id="A0A0B7H1A5"/>
<keyword evidence="2" id="KW-1185">Reference proteome</keyword>
<dbReference type="Proteomes" id="UP000042527">
    <property type="component" value="Unassembled WGS sequence"/>
</dbReference>
<evidence type="ECO:0000313" key="1">
    <source>
        <dbReference type="EMBL" id="CEM62746.1"/>
    </source>
</evidence>
<proteinExistence type="predicted"/>
<dbReference type="EMBL" id="CDNC01000045">
    <property type="protein sequence ID" value="CEM62746.1"/>
    <property type="molecule type" value="Genomic_DNA"/>
</dbReference>
<reference evidence="2" key="1">
    <citation type="submission" date="2015-01" db="EMBL/GenBank/DDBJ databases">
        <authorList>
            <person name="Manzoor Shahid"/>
            <person name="Zubair Saima"/>
        </authorList>
    </citation>
    <scope>NUCLEOTIDE SEQUENCE [LARGE SCALE GENOMIC DNA]</scope>
    <source>
        <strain evidence="2">V1</strain>
    </source>
</reference>
<sequence>MQIQHSYDKLLVGEVKVYYQNFAKKRDSVGGSPLFMRKP</sequence>
<organism evidence="1 2">
    <name type="scientific">Treponema phagedenis</name>
    <dbReference type="NCBI Taxonomy" id="162"/>
    <lineage>
        <taxon>Bacteria</taxon>
        <taxon>Pseudomonadati</taxon>
        <taxon>Spirochaetota</taxon>
        <taxon>Spirochaetia</taxon>
        <taxon>Spirochaetales</taxon>
        <taxon>Treponemataceae</taxon>
        <taxon>Treponema</taxon>
    </lineage>
</organism>
<accession>A0A0B7H1A5</accession>
<protein>
    <submittedName>
        <fullName evidence="1">Uncharacterized protein</fullName>
    </submittedName>
</protein>
<evidence type="ECO:0000313" key="2">
    <source>
        <dbReference type="Proteomes" id="UP000042527"/>
    </source>
</evidence>
<name>A0A0B7H1A5_TREPH</name>
<gene>
    <name evidence="1" type="ORF">TPHV1_50006</name>
</gene>